<dbReference type="AlphaFoldDB" id="A0A0H5QSC6"/>
<proteinExistence type="predicted"/>
<organism evidence="1">
    <name type="scientific">Spongospora subterranea</name>
    <dbReference type="NCBI Taxonomy" id="70186"/>
    <lineage>
        <taxon>Eukaryota</taxon>
        <taxon>Sar</taxon>
        <taxon>Rhizaria</taxon>
        <taxon>Endomyxa</taxon>
        <taxon>Phytomyxea</taxon>
        <taxon>Plasmodiophorida</taxon>
        <taxon>Plasmodiophoridae</taxon>
        <taxon>Spongospora</taxon>
    </lineage>
</organism>
<name>A0A0H5QSC6_9EUKA</name>
<protein>
    <submittedName>
        <fullName evidence="1">Uncharacterized protein</fullName>
    </submittedName>
</protein>
<sequence length="131" mass="14932">MDFVETETSLNAIYERCPQTDTDYRFSRLPENRSHIRGSWLIAPSANVERWSRHIALSLMNKTAISMANRNLKHWSGENVKIVVSQKHSLLIHSDGIITVELCVALSNRNKRPNPIRSGFQPGRILCKFGS</sequence>
<reference evidence="1" key="1">
    <citation type="submission" date="2015-04" db="EMBL/GenBank/DDBJ databases">
        <title>The genome sequence of the plant pathogenic Rhizarian Plasmodiophora brassicae reveals insights in its biotrophic life cycle and the origin of chitin synthesis.</title>
        <authorList>
            <person name="Schwelm A."/>
            <person name="Fogelqvist J."/>
            <person name="Knaust A."/>
            <person name="Julke S."/>
            <person name="Lilja T."/>
            <person name="Dhandapani V."/>
            <person name="Bonilla-Rosso G."/>
            <person name="Karlsson M."/>
            <person name="Shevchenko A."/>
            <person name="Choi S.R."/>
            <person name="Kim H.G."/>
            <person name="Park J.Y."/>
            <person name="Lim Y.P."/>
            <person name="Ludwig-Muller J."/>
            <person name="Dixelius C."/>
        </authorList>
    </citation>
    <scope>NUCLEOTIDE SEQUENCE</scope>
    <source>
        <tissue evidence="1">Potato root galls</tissue>
    </source>
</reference>
<accession>A0A0H5QSC6</accession>
<dbReference type="EMBL" id="HACM01004428">
    <property type="protein sequence ID" value="CRZ04870.1"/>
    <property type="molecule type" value="Transcribed_RNA"/>
</dbReference>
<evidence type="ECO:0000313" key="1">
    <source>
        <dbReference type="EMBL" id="CRZ04870.1"/>
    </source>
</evidence>